<organism evidence="1 2">
    <name type="scientific">Terfezia boudieri ATCC MYA-4762</name>
    <dbReference type="NCBI Taxonomy" id="1051890"/>
    <lineage>
        <taxon>Eukaryota</taxon>
        <taxon>Fungi</taxon>
        <taxon>Dikarya</taxon>
        <taxon>Ascomycota</taxon>
        <taxon>Pezizomycotina</taxon>
        <taxon>Pezizomycetes</taxon>
        <taxon>Pezizales</taxon>
        <taxon>Pezizaceae</taxon>
        <taxon>Terfezia</taxon>
    </lineage>
</organism>
<evidence type="ECO:0000313" key="2">
    <source>
        <dbReference type="Proteomes" id="UP000267821"/>
    </source>
</evidence>
<dbReference type="AlphaFoldDB" id="A0A3N4LFT4"/>
<accession>A0A3N4LFT4</accession>
<name>A0A3N4LFT4_9PEZI</name>
<feature type="non-terminal residue" evidence="1">
    <location>
        <position position="1"/>
    </location>
</feature>
<proteinExistence type="predicted"/>
<dbReference type="EMBL" id="ML121557">
    <property type="protein sequence ID" value="RPB21754.1"/>
    <property type="molecule type" value="Genomic_DNA"/>
</dbReference>
<keyword evidence="2" id="KW-1185">Reference proteome</keyword>
<evidence type="ECO:0000313" key="1">
    <source>
        <dbReference type="EMBL" id="RPB21754.1"/>
    </source>
</evidence>
<sequence length="135" mass="15163">PLDVGLFGPLQHHYSKAVDDYVRRGVYGIHKGNFLPIYLEARQATYTSLSIMKAFEICGLYPFNPRVVLNKLQTTQQMLCTEILPAAIAANLPPPTPKNSSQITRLVHQQKLLLAEETNSEAHEHILENLVDQLS</sequence>
<protein>
    <submittedName>
        <fullName evidence="1">Uncharacterized protein</fullName>
    </submittedName>
</protein>
<gene>
    <name evidence="1" type="ORF">L211DRAFT_789953</name>
</gene>
<reference evidence="1 2" key="1">
    <citation type="journal article" date="2018" name="Nat. Ecol. Evol.">
        <title>Pezizomycetes genomes reveal the molecular basis of ectomycorrhizal truffle lifestyle.</title>
        <authorList>
            <person name="Murat C."/>
            <person name="Payen T."/>
            <person name="Noel B."/>
            <person name="Kuo A."/>
            <person name="Morin E."/>
            <person name="Chen J."/>
            <person name="Kohler A."/>
            <person name="Krizsan K."/>
            <person name="Balestrini R."/>
            <person name="Da Silva C."/>
            <person name="Montanini B."/>
            <person name="Hainaut M."/>
            <person name="Levati E."/>
            <person name="Barry K.W."/>
            <person name="Belfiori B."/>
            <person name="Cichocki N."/>
            <person name="Clum A."/>
            <person name="Dockter R.B."/>
            <person name="Fauchery L."/>
            <person name="Guy J."/>
            <person name="Iotti M."/>
            <person name="Le Tacon F."/>
            <person name="Lindquist E.A."/>
            <person name="Lipzen A."/>
            <person name="Malagnac F."/>
            <person name="Mello A."/>
            <person name="Molinier V."/>
            <person name="Miyauchi S."/>
            <person name="Poulain J."/>
            <person name="Riccioni C."/>
            <person name="Rubini A."/>
            <person name="Sitrit Y."/>
            <person name="Splivallo R."/>
            <person name="Traeger S."/>
            <person name="Wang M."/>
            <person name="Zifcakova L."/>
            <person name="Wipf D."/>
            <person name="Zambonelli A."/>
            <person name="Paolocci F."/>
            <person name="Nowrousian M."/>
            <person name="Ottonello S."/>
            <person name="Baldrian P."/>
            <person name="Spatafora J.W."/>
            <person name="Henrissat B."/>
            <person name="Nagy L.G."/>
            <person name="Aury J.M."/>
            <person name="Wincker P."/>
            <person name="Grigoriev I.V."/>
            <person name="Bonfante P."/>
            <person name="Martin F.M."/>
        </authorList>
    </citation>
    <scope>NUCLEOTIDE SEQUENCE [LARGE SCALE GENOMIC DNA]</scope>
    <source>
        <strain evidence="1 2">ATCC MYA-4762</strain>
    </source>
</reference>
<dbReference type="InParanoid" id="A0A3N4LFT4"/>
<dbReference type="STRING" id="1051890.A0A3N4LFT4"/>
<dbReference type="Proteomes" id="UP000267821">
    <property type="component" value="Unassembled WGS sequence"/>
</dbReference>
<dbReference type="OrthoDB" id="5425161at2759"/>